<reference evidence="3 4" key="1">
    <citation type="journal article" date="2012" name="Appl. Environ. Microbiol.">
        <title>Short-read sequencing for genomic analysis of the brown rot fungus Fibroporia radiculosa.</title>
        <authorList>
            <person name="Tang J.D."/>
            <person name="Perkins A.D."/>
            <person name="Sonstegard T.S."/>
            <person name="Schroeder S.G."/>
            <person name="Burgess S.C."/>
            <person name="Diehl S.V."/>
        </authorList>
    </citation>
    <scope>NUCLEOTIDE SEQUENCE [LARGE SCALE GENOMIC DNA]</scope>
    <source>
        <strain evidence="3 4">TFFH 294</strain>
    </source>
</reference>
<dbReference type="OrthoDB" id="2122982at2759"/>
<dbReference type="InterPro" id="IPR002048">
    <property type="entry name" value="EF_hand_dom"/>
</dbReference>
<evidence type="ECO:0000313" key="3">
    <source>
        <dbReference type="EMBL" id="CCM04671.1"/>
    </source>
</evidence>
<protein>
    <recommendedName>
        <fullName evidence="2">EF-hand domain-containing protein</fullName>
    </recommendedName>
</protein>
<sequence>MFSASNFLNTVESPGIKCLLGITQTECRATRALVNAAVHTYDAATTAGSGYLFYFRASVSDTDTFPRSENGSNSPDIQPLGHQAQAANVGSILGVANYTVRISDQESIVLDQGMSKYMYLRGTTIQSTSGQTHRLAIVYAFLLYPSIYEQDSILDYDSNGDPTRPGFQLSNTLVVAQPVVIQTSFNCVNLPPLPAGSVHFCLITECMLDGLDPSTEDGNERDDHERDDHEIDSAIASATVVLGRHGESETKSEKVVDGIEDAALAVADQKNIITALYKPVKAAFNDSGAKQALDSALTNFADSIPTLVKALDEIGKIHPFIQVAVLAFKAVYTLEMKRRDNDQKVIVLFVEMRDMIAVLLQLKDVRDDKVVGADGVSIEGRLQDLVKRTADDIKKCGNTCDAYSKMSVIAKVLKGPLWDGVFVNWVKLFSQRRSEFEFALAVHMARKIDDITTKMDDLSKMTETIVNFLKQQCPPEQEALRDEIEEKGGRDAALNNEQLLQELLRSQLGSDSNQPDNDRIQRELQDPTIIIEENFQAFDHKFEMQQKHIIEEVGRIVHRENDRVIEVLTSGPHEKLADTGLQTIWKEMGWRSSVEARRFVLALTDYYQEGVGKDGEEKSSQIISKEDPDAWTLEWITMQQAQSLVEAFDDDASGFITVAEANTFARMRPVDWSFPRWLAYWAIGWQSTATIYRNKIHKMIGRIFTLKSYVHESNRFWVDQYLDLVYGTVVYLTASFQGTTVPRKVQGLFSDYTNGEEDRIRRNLEDVKYAITDLTVLNLITGPGRIERFIFPLIYLLMRRDLAIIKTCQAERINRRNLTESCNNFNVIFKAVDDRVDTLERYIEVYRRQDTRPHKRFRQTACQLYDYYYNSGKTATAEGLSKLFLPARRDNSYRAEDEDEAIEVVLKYSLEDETRFDTTGYYPPPIEPEAPAKEGDSTTVDDLLGSVLGPWTVFFYNTVRYPCRLPFSVNLRPSKPSGLSFEDSVILPDTDVPGGGLSWELTGEVTTDLDGCICCTGTLKAWSKSDLYITGQLNENKTMIHGTFRGEYTGWKGSFFFSRMSPEILSFRPSPAEMRENKTRALWRFACSAIRQQILRERYAWSFFKKRRDTRQRYIELTFRTSYGRGLNADEREELCNIARIISPSDGRYYYSIMVHQEQVVCVHIGTGCRCCVGSNEIRGARTVCLDCGNVDKDQTLDLCEDPECLKAEIPISRDSVSDLKLTSPHVPTHNMFKVRTRVHPIELKRVSTWVREALSAAKAKFATVGQLQSGTEITTQTDQKNVIACINCSKELKRPCWYCFECSDPVFICNDCDAEGGITHGTHLKTHGLVKCHADPVSDVPVEKIVEAVMKEQFTQLNRRLTEQDGQINARFDQTDGRLSGLEGRLGQVEERLAGMDGRLSQVDERLSRMEQMIERLVGKLSNGAPVL</sequence>
<evidence type="ECO:0000313" key="4">
    <source>
        <dbReference type="Proteomes" id="UP000006352"/>
    </source>
</evidence>
<evidence type="ECO:0000259" key="2">
    <source>
        <dbReference type="PROSITE" id="PS50222"/>
    </source>
</evidence>
<dbReference type="Proteomes" id="UP000006352">
    <property type="component" value="Unassembled WGS sequence"/>
</dbReference>
<feature type="domain" description="EF-hand" evidence="2">
    <location>
        <begin position="636"/>
        <end position="671"/>
    </location>
</feature>
<dbReference type="InParanoid" id="J4IBH5"/>
<dbReference type="HOGENOM" id="CLU_004050_0_0_1"/>
<evidence type="ECO:0000256" key="1">
    <source>
        <dbReference type="SAM" id="MobiDB-lite"/>
    </source>
</evidence>
<feature type="region of interest" description="Disordered" evidence="1">
    <location>
        <begin position="918"/>
        <end position="938"/>
    </location>
</feature>
<dbReference type="STRING" id="599839.J4IBH5"/>
<gene>
    <name evidence="3" type="ORF">FIBRA_06857</name>
</gene>
<dbReference type="EMBL" id="HE797163">
    <property type="protein sequence ID" value="CCM04671.1"/>
    <property type="molecule type" value="Genomic_DNA"/>
</dbReference>
<dbReference type="PROSITE" id="PS50222">
    <property type="entry name" value="EF_HAND_2"/>
    <property type="match status" value="1"/>
</dbReference>
<accession>J4IBH5</accession>
<dbReference type="GO" id="GO:0005509">
    <property type="term" value="F:calcium ion binding"/>
    <property type="evidence" value="ECO:0007669"/>
    <property type="project" value="InterPro"/>
</dbReference>
<dbReference type="Gene3D" id="1.20.5.2280">
    <property type="match status" value="1"/>
</dbReference>
<keyword evidence="4" id="KW-1185">Reference proteome</keyword>
<dbReference type="GeneID" id="24099582"/>
<proteinExistence type="predicted"/>
<dbReference type="RefSeq" id="XP_012183954.1">
    <property type="nucleotide sequence ID" value="XM_012328564.1"/>
</dbReference>
<organism evidence="3 4">
    <name type="scientific">Fibroporia radiculosa</name>
    <dbReference type="NCBI Taxonomy" id="599839"/>
    <lineage>
        <taxon>Eukaryota</taxon>
        <taxon>Fungi</taxon>
        <taxon>Dikarya</taxon>
        <taxon>Basidiomycota</taxon>
        <taxon>Agaricomycotina</taxon>
        <taxon>Agaricomycetes</taxon>
        <taxon>Polyporales</taxon>
        <taxon>Fibroporiaceae</taxon>
        <taxon>Fibroporia</taxon>
    </lineage>
</organism>
<name>J4IBH5_9APHY</name>